<evidence type="ECO:0000313" key="1">
    <source>
        <dbReference type="EMBL" id="RJT32000.1"/>
    </source>
</evidence>
<dbReference type="Proteomes" id="UP000272706">
    <property type="component" value="Unassembled WGS sequence"/>
</dbReference>
<comment type="caution">
    <text evidence="1">The sequence shown here is derived from an EMBL/GenBank/DDBJ whole genome shotgun (WGS) entry which is preliminary data.</text>
</comment>
<organism evidence="1 2">
    <name type="scientific">Mesorhizobium waimense</name>
    <dbReference type="NCBI Taxonomy" id="1300307"/>
    <lineage>
        <taxon>Bacteria</taxon>
        <taxon>Pseudomonadati</taxon>
        <taxon>Pseudomonadota</taxon>
        <taxon>Alphaproteobacteria</taxon>
        <taxon>Hyphomicrobiales</taxon>
        <taxon>Phyllobacteriaceae</taxon>
        <taxon>Mesorhizobium</taxon>
    </lineage>
</organism>
<dbReference type="AlphaFoldDB" id="A0A3A5KHJ0"/>
<dbReference type="GO" id="GO:0016740">
    <property type="term" value="F:transferase activity"/>
    <property type="evidence" value="ECO:0007669"/>
    <property type="project" value="UniProtKB-KW"/>
</dbReference>
<sequence length="101" mass="11140">MIFLLEAGLIDRVKLVEASTPEEQNRIADLLKNKTGKSSFPTAEIAPNQHLSDSDALVAHFAAAAGVDPETLIVYQNYLSGVFMTVTHLFRENIELKKRLG</sequence>
<dbReference type="OrthoDB" id="8991911at2"/>
<protein>
    <submittedName>
        <fullName evidence="1">Glutathione S-transferase domain-containing protein</fullName>
    </submittedName>
</protein>
<proteinExistence type="predicted"/>
<gene>
    <name evidence="1" type="ORF">D3227_27720</name>
</gene>
<dbReference type="EMBL" id="QZWZ01000028">
    <property type="protein sequence ID" value="RJT32000.1"/>
    <property type="molecule type" value="Genomic_DNA"/>
</dbReference>
<reference evidence="1 2" key="1">
    <citation type="submission" date="2018-09" db="EMBL/GenBank/DDBJ databases">
        <title>Mesorhizobium carmichaelinearum sp. nov. isolated from Carmichaelinea spp. root nodules in New Zealand.</title>
        <authorList>
            <person name="De Meyer S.E."/>
        </authorList>
    </citation>
    <scope>NUCLEOTIDE SEQUENCE [LARGE SCALE GENOMIC DNA]</scope>
    <source>
        <strain evidence="1 2">ICMP19557</strain>
    </source>
</reference>
<evidence type="ECO:0000313" key="2">
    <source>
        <dbReference type="Proteomes" id="UP000272706"/>
    </source>
</evidence>
<name>A0A3A5KHJ0_9HYPH</name>
<keyword evidence="2" id="KW-1185">Reference proteome</keyword>
<accession>A0A3A5KHJ0</accession>
<keyword evidence="1" id="KW-0808">Transferase</keyword>